<dbReference type="PANTHER" id="PTHR43353">
    <property type="entry name" value="SUCCINATE-SEMIALDEHYDE DEHYDROGENASE, MITOCHONDRIAL"/>
    <property type="match status" value="1"/>
</dbReference>
<dbReference type="PANTHER" id="PTHR43353:SF5">
    <property type="entry name" value="SUCCINATE-SEMIALDEHYDE DEHYDROGENASE, MITOCHONDRIAL"/>
    <property type="match status" value="1"/>
</dbReference>
<dbReference type="Gene3D" id="3.40.605.10">
    <property type="entry name" value="Aldehyde Dehydrogenase, Chain A, domain 1"/>
    <property type="match status" value="1"/>
</dbReference>
<keyword evidence="1" id="KW-0560">Oxidoreductase</keyword>
<name>A0ABP8EEV7_9MICO</name>
<dbReference type="EMBL" id="BAABAZ010000003">
    <property type="protein sequence ID" value="GAA4282517.1"/>
    <property type="molecule type" value="Genomic_DNA"/>
</dbReference>
<evidence type="ECO:0000313" key="3">
    <source>
        <dbReference type="EMBL" id="GAA4282517.1"/>
    </source>
</evidence>
<dbReference type="InterPro" id="IPR050740">
    <property type="entry name" value="Aldehyde_DH_Superfamily"/>
</dbReference>
<dbReference type="InterPro" id="IPR016161">
    <property type="entry name" value="Ald_DH/histidinol_DH"/>
</dbReference>
<dbReference type="SUPFAM" id="SSF53720">
    <property type="entry name" value="ALDH-like"/>
    <property type="match status" value="1"/>
</dbReference>
<sequence>MGDPGETPRLRDPNKRISVTREPIGVWAVITPWNFPLNIPVEYLGPALSTGNAVVWKPAPTTARVAAIFHEVLRGSDLPEQLLQLILTDELAVAQHLTTHPGIDAVGFTGGSQAGRAIEQACWDKHLVLELGGNTSVLVFDDADLDRAAAAIASAGFWNGGQVCSAAGRVLAADSIADQLADRIGKHADELVIGDPADSTSNLGPLHLPEGLRRVQGLVDEALSQGAHKVAGGKSLERSGNYFMPTVLADVQPAADIHTEETFGPVVPITRCSSDEELVAAAKEGEYGLVAAVFTESLSRAYQVAEQLPAGLVVVNDSSNYWELNIAFGGAPGRRSGRGRLGGRFALNEFTIAKSVVLDIS</sequence>
<feature type="domain" description="Aldehyde dehydrogenase" evidence="2">
    <location>
        <begin position="9"/>
        <end position="356"/>
    </location>
</feature>
<evidence type="ECO:0000313" key="4">
    <source>
        <dbReference type="Proteomes" id="UP001501586"/>
    </source>
</evidence>
<gene>
    <name evidence="3" type="ORF">GCM10022261_00480</name>
</gene>
<dbReference type="InterPro" id="IPR016162">
    <property type="entry name" value="Ald_DH_N"/>
</dbReference>
<dbReference type="Pfam" id="PF00171">
    <property type="entry name" value="Aldedh"/>
    <property type="match status" value="1"/>
</dbReference>
<organism evidence="3 4">
    <name type="scientific">Brevibacterium daeguense</name>
    <dbReference type="NCBI Taxonomy" id="909936"/>
    <lineage>
        <taxon>Bacteria</taxon>
        <taxon>Bacillati</taxon>
        <taxon>Actinomycetota</taxon>
        <taxon>Actinomycetes</taxon>
        <taxon>Micrococcales</taxon>
        <taxon>Brevibacteriaceae</taxon>
        <taxon>Brevibacterium</taxon>
    </lineage>
</organism>
<dbReference type="InterPro" id="IPR016160">
    <property type="entry name" value="Ald_DH_CS_CYS"/>
</dbReference>
<dbReference type="CDD" id="cd07078">
    <property type="entry name" value="ALDH"/>
    <property type="match status" value="1"/>
</dbReference>
<dbReference type="Gene3D" id="3.40.309.10">
    <property type="entry name" value="Aldehyde Dehydrogenase, Chain A, domain 2"/>
    <property type="match status" value="1"/>
</dbReference>
<dbReference type="PROSITE" id="PS00070">
    <property type="entry name" value="ALDEHYDE_DEHYDR_CYS"/>
    <property type="match status" value="1"/>
</dbReference>
<comment type="caution">
    <text evidence="3">The sequence shown here is derived from an EMBL/GenBank/DDBJ whole genome shotgun (WGS) entry which is preliminary data.</text>
</comment>
<evidence type="ECO:0000259" key="2">
    <source>
        <dbReference type="Pfam" id="PF00171"/>
    </source>
</evidence>
<dbReference type="InterPro" id="IPR016163">
    <property type="entry name" value="Ald_DH_C"/>
</dbReference>
<evidence type="ECO:0000256" key="1">
    <source>
        <dbReference type="ARBA" id="ARBA00023002"/>
    </source>
</evidence>
<dbReference type="InterPro" id="IPR015590">
    <property type="entry name" value="Aldehyde_DH_dom"/>
</dbReference>
<proteinExistence type="predicted"/>
<accession>A0ABP8EEV7</accession>
<reference evidence="4" key="1">
    <citation type="journal article" date="2019" name="Int. J. Syst. Evol. Microbiol.">
        <title>The Global Catalogue of Microorganisms (GCM) 10K type strain sequencing project: providing services to taxonomists for standard genome sequencing and annotation.</title>
        <authorList>
            <consortium name="The Broad Institute Genomics Platform"/>
            <consortium name="The Broad Institute Genome Sequencing Center for Infectious Disease"/>
            <person name="Wu L."/>
            <person name="Ma J."/>
        </authorList>
    </citation>
    <scope>NUCLEOTIDE SEQUENCE [LARGE SCALE GENOMIC DNA]</scope>
    <source>
        <strain evidence="4">JCM 17458</strain>
    </source>
</reference>
<protein>
    <recommendedName>
        <fullName evidence="2">Aldehyde dehydrogenase domain-containing protein</fullName>
    </recommendedName>
</protein>
<keyword evidence="4" id="KW-1185">Reference proteome</keyword>
<dbReference type="Proteomes" id="UP001501586">
    <property type="component" value="Unassembled WGS sequence"/>
</dbReference>